<reference evidence="2 3" key="1">
    <citation type="submission" date="2019-04" db="EMBL/GenBank/DDBJ databases">
        <title>Geobacter oryzae sp. nov., ferric-reducing bacteria isolated from paddy soil.</title>
        <authorList>
            <person name="Xu Z."/>
            <person name="Masuda Y."/>
            <person name="Itoh H."/>
            <person name="Senoo K."/>
        </authorList>
    </citation>
    <scope>NUCLEOTIDE SEQUENCE [LARGE SCALE GENOMIC DNA]</scope>
    <source>
        <strain evidence="2 3">Red111</strain>
    </source>
</reference>
<gene>
    <name evidence="2" type="ORF">E4633_06275</name>
</gene>
<organism evidence="2 3">
    <name type="scientific">Geomonas terrae</name>
    <dbReference type="NCBI Taxonomy" id="2562681"/>
    <lineage>
        <taxon>Bacteria</taxon>
        <taxon>Pseudomonadati</taxon>
        <taxon>Thermodesulfobacteriota</taxon>
        <taxon>Desulfuromonadia</taxon>
        <taxon>Geobacterales</taxon>
        <taxon>Geobacteraceae</taxon>
        <taxon>Geomonas</taxon>
    </lineage>
</organism>
<keyword evidence="1" id="KW-1133">Transmembrane helix</keyword>
<keyword evidence="3" id="KW-1185">Reference proteome</keyword>
<name>A0A4S1CMP4_9BACT</name>
<keyword evidence="1" id="KW-0472">Membrane</keyword>
<dbReference type="RefSeq" id="WP_135869370.1">
    <property type="nucleotide sequence ID" value="NZ_SRSC01000001.1"/>
</dbReference>
<dbReference type="Proteomes" id="UP000306416">
    <property type="component" value="Unassembled WGS sequence"/>
</dbReference>
<keyword evidence="1" id="KW-0812">Transmembrane</keyword>
<evidence type="ECO:0000313" key="3">
    <source>
        <dbReference type="Proteomes" id="UP000306416"/>
    </source>
</evidence>
<evidence type="ECO:0000313" key="2">
    <source>
        <dbReference type="EMBL" id="TGU75059.1"/>
    </source>
</evidence>
<dbReference type="AlphaFoldDB" id="A0A4S1CMP4"/>
<sequence>MRKVAYSWDGLVTCGYLLVIVLGYVDYVTGDYSLLLFYLGPVAMVSWLNGARGAVLVSLLSGLARYFSDYYSHSALTFKPWNSLEDMALIAAVAFLVLVMKKMMTEPQR</sequence>
<feature type="transmembrane region" description="Helical" evidence="1">
    <location>
        <begin position="6"/>
        <end position="25"/>
    </location>
</feature>
<dbReference type="EMBL" id="SRSC01000001">
    <property type="protein sequence ID" value="TGU75059.1"/>
    <property type="molecule type" value="Genomic_DNA"/>
</dbReference>
<feature type="transmembrane region" description="Helical" evidence="1">
    <location>
        <begin position="37"/>
        <end position="61"/>
    </location>
</feature>
<proteinExistence type="predicted"/>
<protein>
    <submittedName>
        <fullName evidence="2">Uncharacterized protein</fullName>
    </submittedName>
</protein>
<feature type="transmembrane region" description="Helical" evidence="1">
    <location>
        <begin position="81"/>
        <end position="100"/>
    </location>
</feature>
<evidence type="ECO:0000256" key="1">
    <source>
        <dbReference type="SAM" id="Phobius"/>
    </source>
</evidence>
<comment type="caution">
    <text evidence="2">The sequence shown here is derived from an EMBL/GenBank/DDBJ whole genome shotgun (WGS) entry which is preliminary data.</text>
</comment>
<accession>A0A4S1CMP4</accession>